<dbReference type="Proteomes" id="UP000009325">
    <property type="component" value="Unassembled WGS sequence"/>
</dbReference>
<dbReference type="SMART" id="SM00478">
    <property type="entry name" value="ENDO3c"/>
    <property type="match status" value="1"/>
</dbReference>
<reference evidence="6 7" key="1">
    <citation type="submission" date="2012-08" db="EMBL/GenBank/DDBJ databases">
        <title>Draft Genome Sequences of Lactobacillus equicursoris CIP 110162T, isolated from thoroughbred racehorse feces and Lactobacillus sp. CRBIP 24.137 isolated from urine of human.</title>
        <authorList>
            <person name="Cousin S."/>
            <person name="Loux V."/>
            <person name="Ma L."/>
            <person name="Creno S."/>
            <person name="Clermont D."/>
            <person name="Bizet C."/>
            <person name="Bouchier C."/>
        </authorList>
    </citation>
    <scope>NUCLEOTIDE SEQUENCE [LARGE SCALE GENOMIC DNA]</scope>
    <source>
        <strain evidence="6 7">66c</strain>
    </source>
</reference>
<dbReference type="PIRSF" id="PIRSF001435">
    <property type="entry name" value="Nth"/>
    <property type="match status" value="1"/>
</dbReference>
<dbReference type="GO" id="GO:0051539">
    <property type="term" value="F:4 iron, 4 sulfur cluster binding"/>
    <property type="evidence" value="ECO:0007669"/>
    <property type="project" value="UniProtKB-KW"/>
</dbReference>
<keyword evidence="1" id="KW-0004">4Fe-4S</keyword>
<dbReference type="PANTHER" id="PTHR10359">
    <property type="entry name" value="A/G-SPECIFIC ADENINE GLYCOSYLASE/ENDONUCLEASE III"/>
    <property type="match status" value="1"/>
</dbReference>
<dbReference type="AlphaFoldDB" id="K0NEF9"/>
<organism evidence="6 7">
    <name type="scientific">Lactobacillus equicursoris 66c</name>
    <dbReference type="NCBI Taxonomy" id="872326"/>
    <lineage>
        <taxon>Bacteria</taxon>
        <taxon>Bacillati</taxon>
        <taxon>Bacillota</taxon>
        <taxon>Bacilli</taxon>
        <taxon>Lactobacillales</taxon>
        <taxon>Lactobacillaceae</taxon>
        <taxon>Lactobacillus</taxon>
    </lineage>
</organism>
<evidence type="ECO:0000256" key="2">
    <source>
        <dbReference type="ARBA" id="ARBA00022723"/>
    </source>
</evidence>
<feature type="domain" description="HhH-GPD" evidence="5">
    <location>
        <begin position="36"/>
        <end position="192"/>
    </location>
</feature>
<name>K0NEF9_9LACO</name>
<dbReference type="GO" id="GO:0006284">
    <property type="term" value="P:base-excision repair"/>
    <property type="evidence" value="ECO:0007669"/>
    <property type="project" value="InterPro"/>
</dbReference>
<dbReference type="CDD" id="cd00056">
    <property type="entry name" value="ENDO3c"/>
    <property type="match status" value="1"/>
</dbReference>
<dbReference type="PANTHER" id="PTHR10359:SF19">
    <property type="entry name" value="DNA REPAIR GLYCOSYLASE MJ1434-RELATED"/>
    <property type="match status" value="1"/>
</dbReference>
<dbReference type="EMBL" id="CALZ01000059">
    <property type="protein sequence ID" value="CCK83247.1"/>
    <property type="molecule type" value="Genomic_DNA"/>
</dbReference>
<keyword evidence="3" id="KW-0408">Iron</keyword>
<evidence type="ECO:0000256" key="1">
    <source>
        <dbReference type="ARBA" id="ARBA00022485"/>
    </source>
</evidence>
<evidence type="ECO:0000259" key="5">
    <source>
        <dbReference type="SMART" id="SM00478"/>
    </source>
</evidence>
<evidence type="ECO:0000313" key="6">
    <source>
        <dbReference type="EMBL" id="CCK83247.1"/>
    </source>
</evidence>
<accession>K0NEF9</accession>
<dbReference type="InterPro" id="IPR011257">
    <property type="entry name" value="DNA_glycosylase"/>
</dbReference>
<dbReference type="GO" id="GO:0046872">
    <property type="term" value="F:metal ion binding"/>
    <property type="evidence" value="ECO:0007669"/>
    <property type="project" value="UniProtKB-KW"/>
</dbReference>
<dbReference type="GO" id="GO:0003824">
    <property type="term" value="F:catalytic activity"/>
    <property type="evidence" value="ECO:0007669"/>
    <property type="project" value="InterPro"/>
</dbReference>
<evidence type="ECO:0000313" key="7">
    <source>
        <dbReference type="Proteomes" id="UP000009325"/>
    </source>
</evidence>
<dbReference type="Gene3D" id="1.10.340.30">
    <property type="entry name" value="Hypothetical protein, domain 2"/>
    <property type="match status" value="1"/>
</dbReference>
<dbReference type="OrthoDB" id="9802365at2"/>
<comment type="caution">
    <text evidence="6">The sequence shown here is derived from an EMBL/GenBank/DDBJ whole genome shotgun (WGS) entry which is preliminary data.</text>
</comment>
<dbReference type="InterPro" id="IPR003265">
    <property type="entry name" value="HhH-GPD_domain"/>
</dbReference>
<keyword evidence="2" id="KW-0479">Metal-binding</keyword>
<dbReference type="Pfam" id="PF00730">
    <property type="entry name" value="HhH-GPD"/>
    <property type="match status" value="1"/>
</dbReference>
<evidence type="ECO:0000256" key="4">
    <source>
        <dbReference type="ARBA" id="ARBA00023014"/>
    </source>
</evidence>
<protein>
    <recommendedName>
        <fullName evidence="5">HhH-GPD domain-containing protein</fullName>
    </recommendedName>
</protein>
<sequence>MELTLYELYQKMLREMGPTGWWPAESKAEIIIGAFMIQNTTQANAERAVANFRKHTAFDPDQIRALPLETMQEYVRPAGFFKNKSLAVANFFAWLDEFADDYDRIAQTFGAGLRKKLLSLRGVGPETADVLLIYVFDQVAFVSDKYARTLFGLLGVDGLKKYDDLARKVDMTGFTVADAQEFHGLIDEYGKKWLHPQATFYDSFLGGDQLKL</sequence>
<dbReference type="SUPFAM" id="SSF48150">
    <property type="entry name" value="DNA-glycosylase"/>
    <property type="match status" value="1"/>
</dbReference>
<gene>
    <name evidence="6" type="ORF">BN146_03065</name>
</gene>
<keyword evidence="4" id="KW-0411">Iron-sulfur</keyword>
<proteinExistence type="predicted"/>
<evidence type="ECO:0000256" key="3">
    <source>
        <dbReference type="ARBA" id="ARBA00023004"/>
    </source>
</evidence>
<dbReference type="RefSeq" id="WP_009557765.1">
    <property type="nucleotide sequence ID" value="NZ_CALZ01000059.1"/>
</dbReference>